<evidence type="ECO:0000313" key="2">
    <source>
        <dbReference type="EMBL" id="GLL00165.1"/>
    </source>
</evidence>
<protein>
    <recommendedName>
        <fullName evidence="4">S-adenosyl methyltransferase</fullName>
    </recommendedName>
</protein>
<dbReference type="Pfam" id="PF04672">
    <property type="entry name" value="Methyltransf_19"/>
    <property type="match status" value="1"/>
</dbReference>
<reference evidence="2" key="2">
    <citation type="submission" date="2023-01" db="EMBL/GenBank/DDBJ databases">
        <authorList>
            <person name="Sun Q."/>
            <person name="Evtushenko L."/>
        </authorList>
    </citation>
    <scope>NUCLEOTIDE SEQUENCE</scope>
    <source>
        <strain evidence="2">VKM Ac-1321</strain>
    </source>
</reference>
<dbReference type="SUPFAM" id="SSF53335">
    <property type="entry name" value="S-adenosyl-L-methionine-dependent methyltransferases"/>
    <property type="match status" value="1"/>
</dbReference>
<reference evidence="2" key="1">
    <citation type="journal article" date="2014" name="Int. J. Syst. Evol. Microbiol.">
        <title>Complete genome sequence of Corynebacterium casei LMG S-19264T (=DSM 44701T), isolated from a smear-ripened cheese.</title>
        <authorList>
            <consortium name="US DOE Joint Genome Institute (JGI-PGF)"/>
            <person name="Walter F."/>
            <person name="Albersmeier A."/>
            <person name="Kalinowski J."/>
            <person name="Ruckert C."/>
        </authorList>
    </citation>
    <scope>NUCLEOTIDE SEQUENCE</scope>
    <source>
        <strain evidence="2">VKM Ac-1321</strain>
    </source>
</reference>
<organism evidence="2 3">
    <name type="scientific">Dactylosporangium matsuzakiense</name>
    <dbReference type="NCBI Taxonomy" id="53360"/>
    <lineage>
        <taxon>Bacteria</taxon>
        <taxon>Bacillati</taxon>
        <taxon>Actinomycetota</taxon>
        <taxon>Actinomycetes</taxon>
        <taxon>Micromonosporales</taxon>
        <taxon>Micromonosporaceae</taxon>
        <taxon>Dactylosporangium</taxon>
    </lineage>
</organism>
<evidence type="ECO:0000313" key="3">
    <source>
        <dbReference type="Proteomes" id="UP001143480"/>
    </source>
</evidence>
<dbReference type="Gene3D" id="3.40.50.150">
    <property type="entry name" value="Vaccinia Virus protein VP39"/>
    <property type="match status" value="1"/>
</dbReference>
<dbReference type="EMBL" id="BSFP01000007">
    <property type="protein sequence ID" value="GLL00165.1"/>
    <property type="molecule type" value="Genomic_DNA"/>
</dbReference>
<evidence type="ECO:0008006" key="4">
    <source>
        <dbReference type="Google" id="ProtNLM"/>
    </source>
</evidence>
<feature type="region of interest" description="Disordered" evidence="1">
    <location>
        <begin position="240"/>
        <end position="270"/>
    </location>
</feature>
<comment type="caution">
    <text evidence="2">The sequence shown here is derived from an EMBL/GenBank/DDBJ whole genome shotgun (WGS) entry which is preliminary data.</text>
</comment>
<dbReference type="AlphaFoldDB" id="A0A9W6KG95"/>
<proteinExistence type="predicted"/>
<gene>
    <name evidence="2" type="ORF">GCM10017581_019050</name>
</gene>
<name>A0A9W6KG95_9ACTN</name>
<dbReference type="InterPro" id="IPR029063">
    <property type="entry name" value="SAM-dependent_MTases_sf"/>
</dbReference>
<sequence>MDRPSWAPADVDLDRPSVARVYDYYLGGSHNFAADRAFAEQVLKVMPAVAALARSNRAFLRRAVRELAAVGVRQFVDLGSGIPTVGNVHELLRDSGIDDARVVYVDHDPVAVAHSRAILADVPGTGVVAADLRRPAEVLAHPQVQGLVDFGRPIAFLLAAVLHFVPDEQRPADIVAGYATAAVPGSHVVLSHAGLDRPLTPPEEEAWEMYRRSPTPLILRTKDQVAALLGDLTPLSPGIVAPHEWRPDGDEEEPPSEGTAVGCAAVARKD</sequence>
<accession>A0A9W6KG95</accession>
<dbReference type="Proteomes" id="UP001143480">
    <property type="component" value="Unassembled WGS sequence"/>
</dbReference>
<keyword evidence="3" id="KW-1185">Reference proteome</keyword>
<dbReference type="RefSeq" id="WP_261962994.1">
    <property type="nucleotide sequence ID" value="NZ_BAAAXA010000003.1"/>
</dbReference>
<dbReference type="PIRSF" id="PIRSF017393">
    <property type="entry name" value="MTase_SAV2177"/>
    <property type="match status" value="1"/>
</dbReference>
<evidence type="ECO:0000256" key="1">
    <source>
        <dbReference type="SAM" id="MobiDB-lite"/>
    </source>
</evidence>
<dbReference type="InterPro" id="IPR006764">
    <property type="entry name" value="SAM_dep_MeTrfase_SAV2177_type"/>
</dbReference>